<evidence type="ECO:0000259" key="5">
    <source>
        <dbReference type="Pfam" id="PF01979"/>
    </source>
</evidence>
<sequence>MAIMMTSSLTMEAGDFFWGNLAGSMEAIDAGTTTVLDHAHMNWSPNHSPQAIAGTITSGVRSIFGYTPYVGLQSHKPAIEFRQDLLAPWVMETFEKLATSQSLSDAESRVKMGLGFDLYFLPKEMVQDMFSKVRSLGAGIITSHYIRPKGEADSSLPALLHSYGLLDERIVLSHAGGATPEDAKLMSEAKSYVSVTPSAEQSMCVGPSVAFREDLPGMEKVCSLGIDCQCINSSSIVNEMRTSLQTARAHDSIAHQKQGKLPKTGFHTCAEAFNMGTIQGARALCMEKEIGSIQVGKKADLVVFDAMSPAMIGAAQRDPVMAIVLHSSIGDVDAVIVDGQFRKRNGKLLPVQVTKWQDENNFEETDESISWGFVAGQLLALQQRFLSKLPEYDLPELETAIKELFHMP</sequence>
<dbReference type="Gene3D" id="3.20.20.140">
    <property type="entry name" value="Metal-dependent hydrolases"/>
    <property type="match status" value="1"/>
</dbReference>
<dbReference type="Gene3D" id="2.30.40.10">
    <property type="entry name" value="Urease, subunit C, domain 1"/>
    <property type="match status" value="1"/>
</dbReference>
<keyword evidence="4" id="KW-0862">Zinc</keyword>
<dbReference type="PANTHER" id="PTHR11271">
    <property type="entry name" value="GUANINE DEAMINASE"/>
    <property type="match status" value="1"/>
</dbReference>
<feature type="domain" description="Amidohydrolase-related" evidence="5">
    <location>
        <begin position="156"/>
        <end position="340"/>
    </location>
</feature>
<comment type="cofactor">
    <cofactor evidence="1">
        <name>Zn(2+)</name>
        <dbReference type="ChEBI" id="CHEBI:29105"/>
    </cofactor>
</comment>
<dbReference type="SUPFAM" id="SSF51556">
    <property type="entry name" value="Metallo-dependent hydrolases"/>
    <property type="match status" value="1"/>
</dbReference>
<dbReference type="InterPro" id="IPR006680">
    <property type="entry name" value="Amidohydro-rel"/>
</dbReference>
<dbReference type="PANTHER" id="PTHR11271:SF37">
    <property type="entry name" value="FAMILY PROTEIN, PUTATIVE (AFU_ORTHOLOGUE AFUA_4G00460)-RELATED"/>
    <property type="match status" value="1"/>
</dbReference>
<dbReference type="Proteomes" id="UP001338125">
    <property type="component" value="Unassembled WGS sequence"/>
</dbReference>
<comment type="caution">
    <text evidence="6">The sequence shown here is derived from an EMBL/GenBank/DDBJ whole genome shotgun (WGS) entry which is preliminary data.</text>
</comment>
<dbReference type="SUPFAM" id="SSF51338">
    <property type="entry name" value="Composite domain of metallo-dependent hydrolases"/>
    <property type="match status" value="1"/>
</dbReference>
<proteinExistence type="predicted"/>
<evidence type="ECO:0000256" key="4">
    <source>
        <dbReference type="ARBA" id="ARBA00022833"/>
    </source>
</evidence>
<dbReference type="InterPro" id="IPR011059">
    <property type="entry name" value="Metal-dep_hydrolase_composite"/>
</dbReference>
<dbReference type="Pfam" id="PF01979">
    <property type="entry name" value="Amidohydro_1"/>
    <property type="match status" value="1"/>
</dbReference>
<dbReference type="InterPro" id="IPR051607">
    <property type="entry name" value="Metallo-dep_hydrolases"/>
</dbReference>
<evidence type="ECO:0000256" key="2">
    <source>
        <dbReference type="ARBA" id="ARBA00022723"/>
    </source>
</evidence>
<name>A0ABR0SC83_9HYPO</name>
<dbReference type="InterPro" id="IPR032466">
    <property type="entry name" value="Metal_Hydrolase"/>
</dbReference>
<evidence type="ECO:0000313" key="6">
    <source>
        <dbReference type="EMBL" id="KAK5989447.1"/>
    </source>
</evidence>
<accession>A0ABR0SC83</accession>
<gene>
    <name evidence="6" type="ORF">PT974_10966</name>
</gene>
<keyword evidence="7" id="KW-1185">Reference proteome</keyword>
<dbReference type="EMBL" id="JAVFKD010000015">
    <property type="protein sequence ID" value="KAK5989447.1"/>
    <property type="molecule type" value="Genomic_DNA"/>
</dbReference>
<keyword evidence="3" id="KW-0378">Hydrolase</keyword>
<evidence type="ECO:0000313" key="7">
    <source>
        <dbReference type="Proteomes" id="UP001338125"/>
    </source>
</evidence>
<reference evidence="6 7" key="1">
    <citation type="submission" date="2024-01" db="EMBL/GenBank/DDBJ databases">
        <title>Complete genome of Cladobotryum mycophilum ATHUM6906.</title>
        <authorList>
            <person name="Christinaki A.C."/>
            <person name="Myridakis A.I."/>
            <person name="Kouvelis V.N."/>
        </authorList>
    </citation>
    <scope>NUCLEOTIDE SEQUENCE [LARGE SCALE GENOMIC DNA]</scope>
    <source>
        <strain evidence="6 7">ATHUM6906</strain>
    </source>
</reference>
<protein>
    <submittedName>
        <fullName evidence="6">5'-deoxyadenosine deaminase-like protein</fullName>
    </submittedName>
</protein>
<keyword evidence="2" id="KW-0479">Metal-binding</keyword>
<organism evidence="6 7">
    <name type="scientific">Cladobotryum mycophilum</name>
    <dbReference type="NCBI Taxonomy" id="491253"/>
    <lineage>
        <taxon>Eukaryota</taxon>
        <taxon>Fungi</taxon>
        <taxon>Dikarya</taxon>
        <taxon>Ascomycota</taxon>
        <taxon>Pezizomycotina</taxon>
        <taxon>Sordariomycetes</taxon>
        <taxon>Hypocreomycetidae</taxon>
        <taxon>Hypocreales</taxon>
        <taxon>Hypocreaceae</taxon>
        <taxon>Cladobotryum</taxon>
    </lineage>
</organism>
<evidence type="ECO:0000256" key="3">
    <source>
        <dbReference type="ARBA" id="ARBA00022801"/>
    </source>
</evidence>
<evidence type="ECO:0000256" key="1">
    <source>
        <dbReference type="ARBA" id="ARBA00001947"/>
    </source>
</evidence>